<keyword evidence="3" id="KW-1185">Reference proteome</keyword>
<feature type="region of interest" description="Disordered" evidence="1">
    <location>
        <begin position="1"/>
        <end position="25"/>
    </location>
</feature>
<evidence type="ECO:0000256" key="1">
    <source>
        <dbReference type="SAM" id="MobiDB-lite"/>
    </source>
</evidence>
<organism evidence="2 3">
    <name type="scientific">Austropuccinia psidii MF-1</name>
    <dbReference type="NCBI Taxonomy" id="1389203"/>
    <lineage>
        <taxon>Eukaryota</taxon>
        <taxon>Fungi</taxon>
        <taxon>Dikarya</taxon>
        <taxon>Basidiomycota</taxon>
        <taxon>Pucciniomycotina</taxon>
        <taxon>Pucciniomycetes</taxon>
        <taxon>Pucciniales</taxon>
        <taxon>Sphaerophragmiaceae</taxon>
        <taxon>Austropuccinia</taxon>
    </lineage>
</organism>
<dbReference type="Proteomes" id="UP000765509">
    <property type="component" value="Unassembled WGS sequence"/>
</dbReference>
<dbReference type="AlphaFoldDB" id="A0A9Q3JL32"/>
<sequence>MTQNQIEIGCDRYGTTNPNKKSSKAVTSRKLDFPLRLYAKKYANHATWNLQVKNPEHRHDATDNIMEHPAFRKLNEQETSQISKCLNNCFFQGKFSPNYAARGSLTGL</sequence>
<feature type="compositionally biased region" description="Polar residues" evidence="1">
    <location>
        <begin position="14"/>
        <end position="25"/>
    </location>
</feature>
<dbReference type="EMBL" id="AVOT02077369">
    <property type="protein sequence ID" value="MBW0565395.1"/>
    <property type="molecule type" value="Genomic_DNA"/>
</dbReference>
<reference evidence="2" key="1">
    <citation type="submission" date="2021-03" db="EMBL/GenBank/DDBJ databases">
        <title>Draft genome sequence of rust myrtle Austropuccinia psidii MF-1, a brazilian biotype.</title>
        <authorList>
            <person name="Quecine M.C."/>
            <person name="Pachon D.M.R."/>
            <person name="Bonatelli M.L."/>
            <person name="Correr F.H."/>
            <person name="Franceschini L.M."/>
            <person name="Leite T.F."/>
            <person name="Margarido G.R.A."/>
            <person name="Almeida C.A."/>
            <person name="Ferrarezi J.A."/>
            <person name="Labate C.A."/>
        </authorList>
    </citation>
    <scope>NUCLEOTIDE SEQUENCE</scope>
    <source>
        <strain evidence="2">MF-1</strain>
    </source>
</reference>
<accession>A0A9Q3JL32</accession>
<gene>
    <name evidence="2" type="ORF">O181_105110</name>
</gene>
<name>A0A9Q3JL32_9BASI</name>
<protein>
    <submittedName>
        <fullName evidence="2">Uncharacterized protein</fullName>
    </submittedName>
</protein>
<evidence type="ECO:0000313" key="3">
    <source>
        <dbReference type="Proteomes" id="UP000765509"/>
    </source>
</evidence>
<proteinExistence type="predicted"/>
<comment type="caution">
    <text evidence="2">The sequence shown here is derived from an EMBL/GenBank/DDBJ whole genome shotgun (WGS) entry which is preliminary data.</text>
</comment>
<dbReference type="OrthoDB" id="2506613at2759"/>
<evidence type="ECO:0000313" key="2">
    <source>
        <dbReference type="EMBL" id="MBW0565395.1"/>
    </source>
</evidence>